<dbReference type="GO" id="GO:0006424">
    <property type="term" value="P:glutamyl-tRNA aminoacylation"/>
    <property type="evidence" value="ECO:0007669"/>
    <property type="project" value="InterPro"/>
</dbReference>
<dbReference type="InterPro" id="IPR033910">
    <property type="entry name" value="GluRS_core"/>
</dbReference>
<dbReference type="GO" id="GO:0005524">
    <property type="term" value="F:ATP binding"/>
    <property type="evidence" value="ECO:0007669"/>
    <property type="project" value="UniProtKB-KW"/>
</dbReference>
<keyword evidence="4 11" id="KW-0436">Ligase</keyword>
<evidence type="ECO:0000256" key="8">
    <source>
        <dbReference type="ARBA" id="ARBA00023146"/>
    </source>
</evidence>
<comment type="subcellular location">
    <subcellularLocation>
        <location evidence="1">Mitochondrion</location>
    </subcellularLocation>
</comment>
<dbReference type="InterPro" id="IPR014729">
    <property type="entry name" value="Rossmann-like_a/b/a_fold"/>
</dbReference>
<dbReference type="GO" id="GO:0000049">
    <property type="term" value="F:tRNA binding"/>
    <property type="evidence" value="ECO:0007669"/>
    <property type="project" value="InterPro"/>
</dbReference>
<feature type="domain" description="Glutamyl/glutaminyl-tRNA synthetase class Ib catalytic" evidence="13">
    <location>
        <begin position="99"/>
        <end position="404"/>
    </location>
</feature>
<feature type="region of interest" description="Disordered" evidence="12">
    <location>
        <begin position="659"/>
        <end position="679"/>
    </location>
</feature>
<name>A0AAE0N2C8_9PEZI</name>
<evidence type="ECO:0000256" key="9">
    <source>
        <dbReference type="ARBA" id="ARBA00030865"/>
    </source>
</evidence>
<keyword evidence="16" id="KW-1185">Reference proteome</keyword>
<evidence type="ECO:0000256" key="1">
    <source>
        <dbReference type="ARBA" id="ARBA00004173"/>
    </source>
</evidence>
<evidence type="ECO:0000256" key="12">
    <source>
        <dbReference type="SAM" id="MobiDB-lite"/>
    </source>
</evidence>
<proteinExistence type="inferred from homology"/>
<dbReference type="InterPro" id="IPR000924">
    <property type="entry name" value="Glu/Gln-tRNA-synth"/>
</dbReference>
<dbReference type="Gene3D" id="1.10.10.350">
    <property type="match status" value="1"/>
</dbReference>
<dbReference type="EC" id="6.1.1.17" evidence="3"/>
<evidence type="ECO:0000256" key="6">
    <source>
        <dbReference type="ARBA" id="ARBA00022840"/>
    </source>
</evidence>
<dbReference type="PANTHER" id="PTHR43311:SF2">
    <property type="entry name" value="GLUTAMATE--TRNA LIGASE, MITOCHONDRIAL-RELATED"/>
    <property type="match status" value="1"/>
</dbReference>
<keyword evidence="8 11" id="KW-0030">Aminoacyl-tRNA synthetase</keyword>
<dbReference type="GO" id="GO:0004818">
    <property type="term" value="F:glutamate-tRNA ligase activity"/>
    <property type="evidence" value="ECO:0007669"/>
    <property type="project" value="UniProtKB-EC"/>
</dbReference>
<comment type="similarity">
    <text evidence="2">Belongs to the class-I aminoacyl-tRNA synthetase family. Glutamate--tRNA ligase type 1 subfamily.</text>
</comment>
<evidence type="ECO:0000313" key="16">
    <source>
        <dbReference type="Proteomes" id="UP001285441"/>
    </source>
</evidence>
<comment type="caution">
    <text evidence="15">The sequence shown here is derived from an EMBL/GenBank/DDBJ whole genome shotgun (WGS) entry which is preliminary data.</text>
</comment>
<dbReference type="EMBL" id="JAULSW010000010">
    <property type="protein sequence ID" value="KAK3368157.1"/>
    <property type="molecule type" value="Genomic_DNA"/>
</dbReference>
<evidence type="ECO:0000256" key="2">
    <source>
        <dbReference type="ARBA" id="ARBA00007894"/>
    </source>
</evidence>
<dbReference type="GO" id="GO:0008270">
    <property type="term" value="F:zinc ion binding"/>
    <property type="evidence" value="ECO:0007669"/>
    <property type="project" value="InterPro"/>
</dbReference>
<evidence type="ECO:0000256" key="4">
    <source>
        <dbReference type="ARBA" id="ARBA00022598"/>
    </source>
</evidence>
<dbReference type="Pfam" id="PF19269">
    <property type="entry name" value="Anticodon_2"/>
    <property type="match status" value="1"/>
</dbReference>
<evidence type="ECO:0000259" key="13">
    <source>
        <dbReference type="Pfam" id="PF00749"/>
    </source>
</evidence>
<dbReference type="PANTHER" id="PTHR43311">
    <property type="entry name" value="GLUTAMATE--TRNA LIGASE"/>
    <property type="match status" value="1"/>
</dbReference>
<evidence type="ECO:0000256" key="10">
    <source>
        <dbReference type="ARBA" id="ARBA00072917"/>
    </source>
</evidence>
<dbReference type="InterPro" id="IPR001412">
    <property type="entry name" value="aa-tRNA-synth_I_CS"/>
</dbReference>
<evidence type="ECO:0000256" key="7">
    <source>
        <dbReference type="ARBA" id="ARBA00022917"/>
    </source>
</evidence>
<dbReference type="GO" id="GO:0005739">
    <property type="term" value="C:mitochondrion"/>
    <property type="evidence" value="ECO:0007669"/>
    <property type="project" value="UniProtKB-SubCell"/>
</dbReference>
<keyword evidence="5 11" id="KW-0547">Nucleotide-binding</keyword>
<evidence type="ECO:0000256" key="3">
    <source>
        <dbReference type="ARBA" id="ARBA00012835"/>
    </source>
</evidence>
<dbReference type="InterPro" id="IPR008925">
    <property type="entry name" value="aa_tRNA-synth_I_cd-bd_sf"/>
</dbReference>
<evidence type="ECO:0000313" key="15">
    <source>
        <dbReference type="EMBL" id="KAK3368157.1"/>
    </source>
</evidence>
<dbReference type="FunFam" id="3.40.50.620:FF:000045">
    <property type="entry name" value="Glutamate--tRNA ligase, mitochondrial"/>
    <property type="match status" value="1"/>
</dbReference>
<sequence length="679" mass="75944">MRLLGVTRRPACLEQALLGRKVLVVSSLTAAPSPSPAPSSLSLLLSPSQRHAFSASSRRPAFKFVTGEPTDVKIKVKPVGRNKRIPDIDKYALPMEPCRTRFAPSPTGHLHLGGLRTALYSYLIARATGGQFILRIEDTDQSRLVKQSEQTLLDDLRWAGLTWDEGPDKVGPYGPYRQSERLPLYHKHADQLLQEGKAYRCFCTPADLEARRLLGQDHDRDAPHVCRSLPAKESDERKSNGEQFAVRFRSSKDPAGFWDIVFGPYKKAIAEEDFIIMKRDGFPTYHLANVIDDHYMKITHVVRGAEWLISTPKHIELYKAFDWTPPQFAHLGLLVDKQRQKLSKRHKGCDMSWYRANRTLPAALLNFAVLMGWRKANELKDTMTLQNMVDNFSFQLTKGDIMVAMDKLPLLQKFHLRALIFDDSPEKREQLRENLLTPMALQIKDVEAAKLTGQPVTLFEAEDDTATTTITIHPETLGQLITSSAAITDLEDYILKVIRLHSSKRIPGTSNEDLTSYVFDNRYLFWDVPDAVLRDLIAKHYHQTDASSSLWLNDGPVQSADIISDQLQKFRAVTEENWAAEALQPLIDAAGNAVLVVVQGGTAAGGGVPEKSSEGFRLLRWAVAGMTPGPTILMIMNMLGREQTIRRLEQALIVARQLDDEKTKSSAGGDPVPVAAVGE</sequence>
<protein>
    <recommendedName>
        <fullName evidence="10">Glutamate--tRNA ligase, mitochondrial</fullName>
        <ecNumber evidence="3">6.1.1.17</ecNumber>
    </recommendedName>
    <alternativeName>
        <fullName evidence="9">Glutamyl-tRNA synthetase</fullName>
    </alternativeName>
</protein>
<accession>A0AAE0N2C8</accession>
<dbReference type="PRINTS" id="PR00987">
    <property type="entry name" value="TRNASYNTHGLU"/>
</dbReference>
<gene>
    <name evidence="15" type="ORF">B0H63DRAFT_487858</name>
</gene>
<evidence type="ECO:0000259" key="14">
    <source>
        <dbReference type="Pfam" id="PF19269"/>
    </source>
</evidence>
<dbReference type="Gene3D" id="3.40.50.620">
    <property type="entry name" value="HUPs"/>
    <property type="match status" value="1"/>
</dbReference>
<dbReference type="InterPro" id="IPR049940">
    <property type="entry name" value="GluQ/Sye"/>
</dbReference>
<dbReference type="HAMAP" id="MF_00022">
    <property type="entry name" value="Glu_tRNA_synth_type1"/>
    <property type="match status" value="1"/>
</dbReference>
<dbReference type="Proteomes" id="UP001285441">
    <property type="component" value="Unassembled WGS sequence"/>
</dbReference>
<dbReference type="NCBIfam" id="TIGR00464">
    <property type="entry name" value="gltX_bact"/>
    <property type="match status" value="1"/>
</dbReference>
<keyword evidence="7 11" id="KW-0648">Protein biosynthesis</keyword>
<reference evidence="15" key="2">
    <citation type="submission" date="2023-06" db="EMBL/GenBank/DDBJ databases">
        <authorList>
            <consortium name="Lawrence Berkeley National Laboratory"/>
            <person name="Haridas S."/>
            <person name="Hensen N."/>
            <person name="Bonometti L."/>
            <person name="Westerberg I."/>
            <person name="Brannstrom I.O."/>
            <person name="Guillou S."/>
            <person name="Cros-Aarteil S."/>
            <person name="Calhoun S."/>
            <person name="Kuo A."/>
            <person name="Mondo S."/>
            <person name="Pangilinan J."/>
            <person name="Riley R."/>
            <person name="LaButti K."/>
            <person name="Andreopoulos B."/>
            <person name="Lipzen A."/>
            <person name="Chen C."/>
            <person name="Yanf M."/>
            <person name="Daum C."/>
            <person name="Ng V."/>
            <person name="Clum A."/>
            <person name="Steindorff A."/>
            <person name="Ohm R."/>
            <person name="Martin F."/>
            <person name="Silar P."/>
            <person name="Natvig D."/>
            <person name="Lalanne C."/>
            <person name="Gautier V."/>
            <person name="Ament-velasquez S.L."/>
            <person name="Kruys A."/>
            <person name="Hutchinson M.I."/>
            <person name="Powell A.J."/>
            <person name="Barry K."/>
            <person name="Miller A.N."/>
            <person name="Grigoriev I.V."/>
            <person name="Debuchy R."/>
            <person name="Gladieux P."/>
            <person name="Thoren M.H."/>
            <person name="Johannesson H."/>
        </authorList>
    </citation>
    <scope>NUCLEOTIDE SEQUENCE</scope>
    <source>
        <strain evidence="15">CBS 232.78</strain>
    </source>
</reference>
<dbReference type="CDD" id="cd00808">
    <property type="entry name" value="GluRS_core"/>
    <property type="match status" value="1"/>
</dbReference>
<evidence type="ECO:0000256" key="11">
    <source>
        <dbReference type="RuleBase" id="RU363037"/>
    </source>
</evidence>
<dbReference type="SUPFAM" id="SSF52374">
    <property type="entry name" value="Nucleotidylyl transferase"/>
    <property type="match status" value="1"/>
</dbReference>
<dbReference type="InterPro" id="IPR020751">
    <property type="entry name" value="aa-tRNA-synth_I_codon-bd_sub2"/>
</dbReference>
<dbReference type="InterPro" id="IPR004527">
    <property type="entry name" value="Glu-tRNA-ligase_bac/mito"/>
</dbReference>
<dbReference type="PROSITE" id="PS00178">
    <property type="entry name" value="AA_TRNA_LIGASE_I"/>
    <property type="match status" value="1"/>
</dbReference>
<dbReference type="Pfam" id="PF00749">
    <property type="entry name" value="tRNA-synt_1c"/>
    <property type="match status" value="1"/>
</dbReference>
<dbReference type="SUPFAM" id="SSF48163">
    <property type="entry name" value="An anticodon-binding domain of class I aminoacyl-tRNA synthetases"/>
    <property type="match status" value="1"/>
</dbReference>
<dbReference type="InterPro" id="IPR045462">
    <property type="entry name" value="aa-tRNA-synth_I_cd-bd"/>
</dbReference>
<keyword evidence="6 11" id="KW-0067">ATP-binding</keyword>
<evidence type="ECO:0000256" key="5">
    <source>
        <dbReference type="ARBA" id="ARBA00022741"/>
    </source>
</evidence>
<dbReference type="InterPro" id="IPR020058">
    <property type="entry name" value="Glu/Gln-tRNA-synth_Ib_cat-dom"/>
</dbReference>
<organism evidence="15 16">
    <name type="scientific">Podospora didyma</name>
    <dbReference type="NCBI Taxonomy" id="330526"/>
    <lineage>
        <taxon>Eukaryota</taxon>
        <taxon>Fungi</taxon>
        <taxon>Dikarya</taxon>
        <taxon>Ascomycota</taxon>
        <taxon>Pezizomycotina</taxon>
        <taxon>Sordariomycetes</taxon>
        <taxon>Sordariomycetidae</taxon>
        <taxon>Sordariales</taxon>
        <taxon>Podosporaceae</taxon>
        <taxon>Podospora</taxon>
    </lineage>
</organism>
<feature type="domain" description="Aminoacyl-tRNA synthetase class I anticodon-binding" evidence="14">
    <location>
        <begin position="616"/>
        <end position="652"/>
    </location>
</feature>
<reference evidence="15" key="1">
    <citation type="journal article" date="2023" name="Mol. Phylogenet. Evol.">
        <title>Genome-scale phylogeny and comparative genomics of the fungal order Sordariales.</title>
        <authorList>
            <person name="Hensen N."/>
            <person name="Bonometti L."/>
            <person name="Westerberg I."/>
            <person name="Brannstrom I.O."/>
            <person name="Guillou S."/>
            <person name="Cros-Aarteil S."/>
            <person name="Calhoun S."/>
            <person name="Haridas S."/>
            <person name="Kuo A."/>
            <person name="Mondo S."/>
            <person name="Pangilinan J."/>
            <person name="Riley R."/>
            <person name="LaButti K."/>
            <person name="Andreopoulos B."/>
            <person name="Lipzen A."/>
            <person name="Chen C."/>
            <person name="Yan M."/>
            <person name="Daum C."/>
            <person name="Ng V."/>
            <person name="Clum A."/>
            <person name="Steindorff A."/>
            <person name="Ohm R.A."/>
            <person name="Martin F."/>
            <person name="Silar P."/>
            <person name="Natvig D.O."/>
            <person name="Lalanne C."/>
            <person name="Gautier V."/>
            <person name="Ament-Velasquez S.L."/>
            <person name="Kruys A."/>
            <person name="Hutchinson M.I."/>
            <person name="Powell A.J."/>
            <person name="Barry K."/>
            <person name="Miller A.N."/>
            <person name="Grigoriev I.V."/>
            <person name="Debuchy R."/>
            <person name="Gladieux P."/>
            <person name="Hiltunen Thoren M."/>
            <person name="Johannesson H."/>
        </authorList>
    </citation>
    <scope>NUCLEOTIDE SEQUENCE</scope>
    <source>
        <strain evidence="15">CBS 232.78</strain>
    </source>
</reference>
<dbReference type="AlphaFoldDB" id="A0AAE0N2C8"/>